<dbReference type="CDD" id="cd01095">
    <property type="entry name" value="Nitrilotriacetate_monoxgenase"/>
    <property type="match status" value="1"/>
</dbReference>
<dbReference type="Proteomes" id="UP000008392">
    <property type="component" value="Chromosome"/>
</dbReference>
<feature type="binding site" evidence="6">
    <location>
        <position position="236"/>
    </location>
    <ligand>
        <name>FMN</name>
        <dbReference type="ChEBI" id="CHEBI:58210"/>
    </ligand>
</feature>
<dbReference type="Gene3D" id="3.20.20.30">
    <property type="entry name" value="Luciferase-like domain"/>
    <property type="match status" value="1"/>
</dbReference>
<keyword evidence="9" id="KW-1185">Reference proteome</keyword>
<feature type="binding site" evidence="6">
    <location>
        <position position="65"/>
    </location>
    <ligand>
        <name>FMN</name>
        <dbReference type="ChEBI" id="CHEBI:58210"/>
    </ligand>
</feature>
<comment type="similarity">
    <text evidence="5">Belongs to the NtaA/SnaA/DszA monooxygenase family.</text>
</comment>
<dbReference type="AlphaFoldDB" id="G0AKB5"/>
<evidence type="ECO:0000256" key="1">
    <source>
        <dbReference type="ARBA" id="ARBA00022630"/>
    </source>
</evidence>
<proteinExistence type="inferred from homology"/>
<accession>G0AKB5</accession>
<dbReference type="STRING" id="1005048.CFU_2215"/>
<dbReference type="HOGENOM" id="CLU_022256_0_1_4"/>
<evidence type="ECO:0000313" key="9">
    <source>
        <dbReference type="Proteomes" id="UP000008392"/>
    </source>
</evidence>
<evidence type="ECO:0000256" key="6">
    <source>
        <dbReference type="PIRSR" id="PIRSR000337-1"/>
    </source>
</evidence>
<evidence type="ECO:0000256" key="4">
    <source>
        <dbReference type="ARBA" id="ARBA00023033"/>
    </source>
</evidence>
<dbReference type="InterPro" id="IPR016215">
    <property type="entry name" value="NTA_MOA"/>
</dbReference>
<dbReference type="PANTHER" id="PTHR30011">
    <property type="entry name" value="ALKANESULFONATE MONOOXYGENASE-RELATED"/>
    <property type="match status" value="1"/>
</dbReference>
<dbReference type="GO" id="GO:0016705">
    <property type="term" value="F:oxidoreductase activity, acting on paired donors, with incorporation or reduction of molecular oxygen"/>
    <property type="evidence" value="ECO:0007669"/>
    <property type="project" value="InterPro"/>
</dbReference>
<dbReference type="KEGG" id="cfu:CFU_2215"/>
<dbReference type="SUPFAM" id="SSF51679">
    <property type="entry name" value="Bacterial luciferase-like"/>
    <property type="match status" value="1"/>
</dbReference>
<evidence type="ECO:0000256" key="2">
    <source>
        <dbReference type="ARBA" id="ARBA00022643"/>
    </source>
</evidence>
<evidence type="ECO:0000313" key="8">
    <source>
        <dbReference type="EMBL" id="AEK62042.1"/>
    </source>
</evidence>
<reference evidence="8 9" key="2">
    <citation type="journal article" date="2006" name="J. Microbiol. Methods">
        <title>Genomic flank-sequencing of plasposon insertion sites for rapid identification of functional genes.</title>
        <authorList>
            <person name="Leveau J.H."/>
            <person name="Gerards S."/>
            <person name="Fritsche K."/>
            <person name="Zondag G."/>
            <person name="van Veen J.A."/>
        </authorList>
    </citation>
    <scope>NUCLEOTIDE SEQUENCE [LARGE SCALE GENOMIC DNA]</scope>
    <source>
        <strain evidence="8 9">Ter331</strain>
    </source>
</reference>
<keyword evidence="4" id="KW-0503">Monooxygenase</keyword>
<feature type="binding site" evidence="6">
    <location>
        <position position="112"/>
    </location>
    <ligand>
        <name>FMN</name>
        <dbReference type="ChEBI" id="CHEBI:58210"/>
    </ligand>
</feature>
<sequence length="444" mass="48566">MPTYRYGKNTMMHLAAFLIAGNAAHSQVLWRHPESNPGGFLKLDYYARVAQTLERGKFDLLFFADRLAVSTRFGGDHRYGVGHGDQDATRLDPLPVLGALAALTSKIGLGATRSTTYSQPYSLAREFATLDHLSSGRAAWNVVTSVNQGEADNFGLRQTLSHDARYDRADEFLDVAHQLWGSWAPDALLLEASSGRYADADRVSAIAHSGAYFNVRGPLNIPASPQHGPVIIQAGSSQRGQDFAARWSEVVFGIQPDLARMQRFYHDLKGRAAKFGRKPSDIKVLTAVMPFVGASRAEAEDKRARHNALVDPIVGLSTLSSHMNVDFSGYVLDAPVADLEVAGMQGLFSLIRELSAERQLTLADIGRMYASGVLVPQVAGTAADIADWMGHIVAQQGADGFVITPVHLPHGFDDFVDLVVPELQKRKQFRLDYQGDTLRSYLQS</sequence>
<reference evidence="8 9" key="5">
    <citation type="journal article" date="2011" name="ISME J.">
        <title>Dual transcriptional profiling of a bacterial/fungal confrontation: Collimonas fungivorans versus Aspergillus niger.</title>
        <authorList>
            <person name="Mela F."/>
            <person name="Fritsche K."/>
            <person name="de Boer W."/>
            <person name="van Veen J.A."/>
            <person name="de Graaff L.H."/>
            <person name="van den Berg M."/>
            <person name="Leveau J.H."/>
        </authorList>
    </citation>
    <scope>NUCLEOTIDE SEQUENCE [LARGE SCALE GENOMIC DNA]</scope>
    <source>
        <strain evidence="8 9">Ter331</strain>
    </source>
</reference>
<dbReference type="NCBIfam" id="TIGR03860">
    <property type="entry name" value="FMN_nitrolo"/>
    <property type="match status" value="1"/>
</dbReference>
<evidence type="ECO:0000256" key="3">
    <source>
        <dbReference type="ARBA" id="ARBA00023002"/>
    </source>
</evidence>
<gene>
    <name evidence="8" type="ordered locus">CFU_2215</name>
</gene>
<dbReference type="InterPro" id="IPR011251">
    <property type="entry name" value="Luciferase-like_dom"/>
</dbReference>
<keyword evidence="2 6" id="KW-0288">FMN</keyword>
<reference evidence="9" key="6">
    <citation type="submission" date="2011-05" db="EMBL/GenBank/DDBJ databases">
        <title>Complete sequence of Collimonas fungivorans Ter331.</title>
        <authorList>
            <person name="Leveau J.H."/>
        </authorList>
    </citation>
    <scope>NUCLEOTIDE SEQUENCE [LARGE SCALE GENOMIC DNA]</scope>
    <source>
        <strain evidence="9">Ter331</strain>
    </source>
</reference>
<dbReference type="InterPro" id="IPR051260">
    <property type="entry name" value="Diverse_substr_monoxygenases"/>
</dbReference>
<keyword evidence="1 6" id="KW-0285">Flavoprotein</keyword>
<dbReference type="Pfam" id="PF00296">
    <property type="entry name" value="Bac_luciferase"/>
    <property type="match status" value="1"/>
</dbReference>
<keyword evidence="3" id="KW-0560">Oxidoreductase</keyword>
<reference evidence="8 9" key="4">
    <citation type="journal article" date="2010" name="Environ. Microbiol.">
        <title>The bacterial genus Collimonas: mycophagy, weathering and other adaptive solutions to life in oligotrophic soil environments.</title>
        <authorList>
            <person name="Leveau J.H."/>
            <person name="Uroz S."/>
            <person name="de Boer W."/>
        </authorList>
    </citation>
    <scope>NUCLEOTIDE SEQUENCE [LARGE SCALE GENOMIC DNA]</scope>
    <source>
        <strain evidence="8 9">Ter331</strain>
    </source>
</reference>
<evidence type="ECO:0000259" key="7">
    <source>
        <dbReference type="Pfam" id="PF00296"/>
    </source>
</evidence>
<dbReference type="PANTHER" id="PTHR30011:SF16">
    <property type="entry name" value="C2H2 FINGER DOMAIN TRANSCRIPTION FACTOR (EUROFUNG)-RELATED"/>
    <property type="match status" value="1"/>
</dbReference>
<organism evidence="8 9">
    <name type="scientific">Collimonas fungivorans (strain Ter331)</name>
    <dbReference type="NCBI Taxonomy" id="1005048"/>
    <lineage>
        <taxon>Bacteria</taxon>
        <taxon>Pseudomonadati</taxon>
        <taxon>Pseudomonadota</taxon>
        <taxon>Betaproteobacteria</taxon>
        <taxon>Burkholderiales</taxon>
        <taxon>Oxalobacteraceae</taxon>
        <taxon>Collimonas</taxon>
    </lineage>
</organism>
<dbReference type="PIRSF" id="PIRSF000337">
    <property type="entry name" value="NTA_MOA"/>
    <property type="match status" value="1"/>
</dbReference>
<evidence type="ECO:0000256" key="5">
    <source>
        <dbReference type="ARBA" id="ARBA00033748"/>
    </source>
</evidence>
<feature type="binding site" evidence="6">
    <location>
        <position position="166"/>
    </location>
    <ligand>
        <name>FMN</name>
        <dbReference type="ChEBI" id="CHEBI:58210"/>
    </ligand>
</feature>
<reference evidence="8 9" key="1">
    <citation type="journal article" date="2004" name="Environ. Microbiol.">
        <title>Phylogeny-function analysis of (meta)genomic libraries: screening for expression of ribosomal RNA genes by large-insert library fluorescent in situ hybridization (LIL-FISH).</title>
        <authorList>
            <person name="Leveau J.H."/>
            <person name="Gerards S."/>
            <person name="de Boer W."/>
            <person name="van Veen J.A."/>
        </authorList>
    </citation>
    <scope>NUCLEOTIDE SEQUENCE [LARGE SCALE GENOMIC DNA]</scope>
    <source>
        <strain evidence="8 9">Ter331</strain>
    </source>
</reference>
<dbReference type="InterPro" id="IPR036661">
    <property type="entry name" value="Luciferase-like_sf"/>
</dbReference>
<feature type="binding site" evidence="6">
    <location>
        <position position="162"/>
    </location>
    <ligand>
        <name>FMN</name>
        <dbReference type="ChEBI" id="CHEBI:58210"/>
    </ligand>
</feature>
<dbReference type="eggNOG" id="COG2141">
    <property type="taxonomic scope" value="Bacteria"/>
</dbReference>
<name>G0AKB5_COLFT</name>
<feature type="binding site" evidence="6">
    <location>
        <position position="237"/>
    </location>
    <ligand>
        <name>FMN</name>
        <dbReference type="ChEBI" id="CHEBI:58210"/>
    </ligand>
</feature>
<protein>
    <submittedName>
        <fullName evidence="8">Putative dibenzothiophene desulfurization enzyme</fullName>
    </submittedName>
</protein>
<feature type="domain" description="Luciferase-like" evidence="7">
    <location>
        <begin position="39"/>
        <end position="397"/>
    </location>
</feature>
<dbReference type="GO" id="GO:0004497">
    <property type="term" value="F:monooxygenase activity"/>
    <property type="evidence" value="ECO:0007669"/>
    <property type="project" value="UniProtKB-KW"/>
</dbReference>
<reference evidence="8 9" key="3">
    <citation type="journal article" date="2008" name="FEMS Microbiol. Ecol.">
        <title>Identification and characterization of genes underlying chitinolysis in Collimonas fungivorans Ter331.</title>
        <authorList>
            <person name="Fritsche K."/>
            <person name="de Boer W."/>
            <person name="Gerards S."/>
            <person name="van den Berg M."/>
            <person name="van Veen J.A."/>
            <person name="Leveau J.H."/>
        </authorList>
    </citation>
    <scope>NUCLEOTIDE SEQUENCE [LARGE SCALE GENOMIC DNA]</scope>
    <source>
        <strain evidence="8 9">Ter331</strain>
    </source>
</reference>
<dbReference type="EMBL" id="CP002745">
    <property type="protein sequence ID" value="AEK62042.1"/>
    <property type="molecule type" value="Genomic_DNA"/>
</dbReference>